<keyword evidence="5 10" id="KW-1003">Cell membrane</keyword>
<keyword evidence="12" id="KW-1185">Reference proteome</keyword>
<reference evidence="11 12" key="1">
    <citation type="journal article" date="2010" name="J. Bacteriol.">
        <title>Complete genome sequence of Enterobacter cloacae subsp. cloacae type strain ATCC 13047.</title>
        <authorList>
            <person name="Ren Y."/>
            <person name="Ren Y."/>
            <person name="Zhou Z."/>
            <person name="Guo X."/>
            <person name="Li Y."/>
            <person name="Feng L."/>
            <person name="Wang L."/>
        </authorList>
    </citation>
    <scope>NUCLEOTIDE SEQUENCE [LARGE SCALE GENOMIC DNA]</scope>
    <source>
        <strain evidence="12">ATCC 13047 / DSM 30054 / NBRC 13535 / NCTC 10005 / WDCM 00083 / NCDC 279-56</strain>
    </source>
</reference>
<keyword evidence="6 10" id="KW-0812">Transmembrane</keyword>
<dbReference type="OrthoDB" id="9806440at2"/>
<dbReference type="EMBL" id="CP001918">
    <property type="protein sequence ID" value="ADF62825.1"/>
    <property type="molecule type" value="Genomic_DNA"/>
</dbReference>
<dbReference type="PANTHER" id="PTHR34040">
    <property type="entry name" value="FLAGELLAR BIOSYNTHETIC PROTEIN FLIQ"/>
    <property type="match status" value="1"/>
</dbReference>
<keyword evidence="7 10" id="KW-1133">Transmembrane helix</keyword>
<keyword evidence="8 10" id="KW-0472">Membrane</keyword>
<dbReference type="eggNOG" id="COG1987">
    <property type="taxonomic scope" value="Bacteria"/>
</dbReference>
<dbReference type="STRING" id="716541.ECL_03291"/>
<evidence type="ECO:0000256" key="4">
    <source>
        <dbReference type="ARBA" id="ARBA00021718"/>
    </source>
</evidence>
<dbReference type="Pfam" id="PF01313">
    <property type="entry name" value="Bac_export_3"/>
    <property type="match status" value="1"/>
</dbReference>
<dbReference type="RefSeq" id="WP_013097797.1">
    <property type="nucleotide sequence ID" value="NC_014121.1"/>
</dbReference>
<dbReference type="GO" id="GO:0044780">
    <property type="term" value="P:bacterial-type flagellum assembly"/>
    <property type="evidence" value="ECO:0007669"/>
    <property type="project" value="InterPro"/>
</dbReference>
<comment type="function">
    <text evidence="1">Required for the assembly of the rivet at the earliest stage of flagellar biosynthesis.</text>
</comment>
<proteinExistence type="inferred from homology"/>
<comment type="function">
    <text evidence="10">Role in flagellar biosynthesis.</text>
</comment>
<evidence type="ECO:0000256" key="5">
    <source>
        <dbReference type="ARBA" id="ARBA00022475"/>
    </source>
</evidence>
<dbReference type="GO" id="GO:0009306">
    <property type="term" value="P:protein secretion"/>
    <property type="evidence" value="ECO:0007669"/>
    <property type="project" value="InterPro"/>
</dbReference>
<dbReference type="PANTHER" id="PTHR34040:SF2">
    <property type="entry name" value="FLAGELLAR BIOSYNTHETIC PROTEIN FLIQ"/>
    <property type="match status" value="1"/>
</dbReference>
<evidence type="ECO:0000256" key="2">
    <source>
        <dbReference type="ARBA" id="ARBA00004651"/>
    </source>
</evidence>
<dbReference type="NCBIfam" id="TIGR01402">
    <property type="entry name" value="fliQ"/>
    <property type="match status" value="1"/>
</dbReference>
<organism evidence="11 12">
    <name type="scientific">Enterobacter cloacae subsp. cloacae (strain ATCC 13047 / DSM 30054 / NBRC 13535 / NCTC 10005 / WDCM 00083 / NCDC 279-56)</name>
    <dbReference type="NCBI Taxonomy" id="716541"/>
    <lineage>
        <taxon>Bacteria</taxon>
        <taxon>Pseudomonadati</taxon>
        <taxon>Pseudomonadota</taxon>
        <taxon>Gammaproteobacteria</taxon>
        <taxon>Enterobacterales</taxon>
        <taxon>Enterobacteriaceae</taxon>
        <taxon>Enterobacter</taxon>
        <taxon>Enterobacter cloacae complex</taxon>
    </lineage>
</organism>
<evidence type="ECO:0000256" key="10">
    <source>
        <dbReference type="RuleBase" id="RU364090"/>
    </source>
</evidence>
<keyword evidence="11" id="KW-0969">Cilium</keyword>
<sequence>MTPESVMVIGMQAIKVGLMVSAPLLVAALVTGLIISILQAATQVNEMTMTFIPKILMIVGVAVALGPWMMKIFIEYTRAVFASIPFVIG</sequence>
<keyword evidence="9 10" id="KW-0975">Bacterial flagellum</keyword>
<dbReference type="InterPro" id="IPR006305">
    <property type="entry name" value="FliQ"/>
</dbReference>
<dbReference type="GO" id="GO:0005886">
    <property type="term" value="C:plasma membrane"/>
    <property type="evidence" value="ECO:0007669"/>
    <property type="project" value="UniProtKB-SubCell"/>
</dbReference>
<evidence type="ECO:0000256" key="8">
    <source>
        <dbReference type="ARBA" id="ARBA00023136"/>
    </source>
</evidence>
<evidence type="ECO:0000256" key="6">
    <source>
        <dbReference type="ARBA" id="ARBA00022692"/>
    </source>
</evidence>
<name>A0A0H3CN93_ENTCC</name>
<dbReference type="PATRIC" id="fig|716541.4.peg.3454"/>
<evidence type="ECO:0000313" key="12">
    <source>
        <dbReference type="Proteomes" id="UP000002363"/>
    </source>
</evidence>
<comment type="similarity">
    <text evidence="3 10">Belongs to the FliQ/MopD/SpaQ family.</text>
</comment>
<comment type="subcellular location">
    <subcellularLocation>
        <location evidence="2 10">Cell membrane</location>
        <topology evidence="2">Multi-pass membrane protein</topology>
    </subcellularLocation>
    <subcellularLocation>
        <location evidence="10">Bacterial flagellum basal body</location>
    </subcellularLocation>
</comment>
<evidence type="ECO:0000256" key="9">
    <source>
        <dbReference type="ARBA" id="ARBA00023143"/>
    </source>
</evidence>
<dbReference type="PRINTS" id="PR00952">
    <property type="entry name" value="TYPE3IMQPROT"/>
</dbReference>
<dbReference type="Proteomes" id="UP000002363">
    <property type="component" value="Chromosome"/>
</dbReference>
<evidence type="ECO:0000256" key="1">
    <source>
        <dbReference type="ARBA" id="ARBA00002496"/>
    </source>
</evidence>
<dbReference type="KEGG" id="enc:ECL_03291"/>
<dbReference type="HOGENOM" id="CLU_164516_2_0_6"/>
<evidence type="ECO:0000256" key="3">
    <source>
        <dbReference type="ARBA" id="ARBA00006156"/>
    </source>
</evidence>
<gene>
    <name evidence="10 11" type="primary">fliQ</name>
    <name evidence="11" type="ordered locus">ECL_03291</name>
</gene>
<dbReference type="GO" id="GO:0009425">
    <property type="term" value="C:bacterial-type flagellum basal body"/>
    <property type="evidence" value="ECO:0007669"/>
    <property type="project" value="UniProtKB-SubCell"/>
</dbReference>
<dbReference type="AlphaFoldDB" id="A0A0H3CN93"/>
<keyword evidence="11" id="KW-0282">Flagellum</keyword>
<keyword evidence="11" id="KW-0966">Cell projection</keyword>
<evidence type="ECO:0000313" key="11">
    <source>
        <dbReference type="EMBL" id="ADF62825.1"/>
    </source>
</evidence>
<dbReference type="EnsemblBacteria" id="ADF62825">
    <property type="protein sequence ID" value="ADF62825"/>
    <property type="gene ID" value="ECL_03291"/>
</dbReference>
<accession>A0A0H3CN93</accession>
<dbReference type="PIRSF" id="PIRSF004669">
    <property type="entry name" value="FliQ"/>
    <property type="match status" value="1"/>
</dbReference>
<feature type="transmembrane region" description="Helical" evidence="10">
    <location>
        <begin position="50"/>
        <end position="68"/>
    </location>
</feature>
<evidence type="ECO:0000256" key="7">
    <source>
        <dbReference type="ARBA" id="ARBA00022989"/>
    </source>
</evidence>
<dbReference type="InterPro" id="IPR002191">
    <property type="entry name" value="Bac_export_3"/>
</dbReference>
<protein>
    <recommendedName>
        <fullName evidence="4 10">Flagellar biosynthetic protein FliQ</fullName>
    </recommendedName>
</protein>